<dbReference type="Gene3D" id="3.40.50.720">
    <property type="entry name" value="NAD(P)-binding Rossmann-like Domain"/>
    <property type="match status" value="1"/>
</dbReference>
<dbReference type="OrthoDB" id="9803333at2"/>
<dbReference type="EMBL" id="CP022983">
    <property type="protein sequence ID" value="ASV69891.1"/>
    <property type="molecule type" value="Genomic_DNA"/>
</dbReference>
<dbReference type="InterPro" id="IPR050259">
    <property type="entry name" value="SDR"/>
</dbReference>
<evidence type="ECO:0000256" key="2">
    <source>
        <dbReference type="ARBA" id="ARBA00023002"/>
    </source>
</evidence>
<keyword evidence="2" id="KW-0560">Oxidoreductase</keyword>
<dbReference type="PANTHER" id="PTHR42879:SF6">
    <property type="entry name" value="NADPH-DEPENDENT REDUCTASE BACG"/>
    <property type="match status" value="1"/>
</dbReference>
<dbReference type="GO" id="GO:0008206">
    <property type="term" value="P:bile acid metabolic process"/>
    <property type="evidence" value="ECO:0007669"/>
    <property type="project" value="UniProtKB-ARBA"/>
</dbReference>
<dbReference type="RefSeq" id="WP_095373455.1">
    <property type="nucleotide sequence ID" value="NZ_CP022983.1"/>
</dbReference>
<dbReference type="InterPro" id="IPR036291">
    <property type="entry name" value="NAD(P)-bd_dom_sf"/>
</dbReference>
<organism evidence="3 4">
    <name type="scientific">Cytobacillus kochii</name>
    <dbReference type="NCBI Taxonomy" id="859143"/>
    <lineage>
        <taxon>Bacteria</taxon>
        <taxon>Bacillati</taxon>
        <taxon>Bacillota</taxon>
        <taxon>Bacilli</taxon>
        <taxon>Bacillales</taxon>
        <taxon>Bacillaceae</taxon>
        <taxon>Cytobacillus</taxon>
    </lineage>
</organism>
<evidence type="ECO:0000313" key="3">
    <source>
        <dbReference type="EMBL" id="ASV69891.1"/>
    </source>
</evidence>
<dbReference type="PANTHER" id="PTHR42879">
    <property type="entry name" value="3-OXOACYL-(ACYL-CARRIER-PROTEIN) REDUCTASE"/>
    <property type="match status" value="1"/>
</dbReference>
<evidence type="ECO:0000256" key="1">
    <source>
        <dbReference type="ARBA" id="ARBA00006484"/>
    </source>
</evidence>
<gene>
    <name evidence="3" type="ORF">CKF48_22805</name>
</gene>
<name>A0A286R7Y5_9BACI</name>
<reference evidence="3 4" key="1">
    <citation type="submission" date="2017-08" db="EMBL/GenBank/DDBJ databases">
        <title>Complete Genome Sequence of Bacillus kochii Oregon-R-modENCODE STRAIN BDGP4, isolated from Drosophila melanogaster gut.</title>
        <authorList>
            <person name="Wan K.H."/>
            <person name="Yu C."/>
            <person name="Park S."/>
            <person name="Hammonds A.S."/>
            <person name="Booth B.W."/>
            <person name="Celniker S.E."/>
        </authorList>
    </citation>
    <scope>NUCLEOTIDE SEQUENCE [LARGE SCALE GENOMIC DNA]</scope>
    <source>
        <strain evidence="3 4">BDGP4</strain>
    </source>
</reference>
<dbReference type="KEGG" id="bko:CKF48_22805"/>
<keyword evidence="4" id="KW-1185">Reference proteome</keyword>
<dbReference type="NCBIfam" id="NF005468">
    <property type="entry name" value="PRK07062.1"/>
    <property type="match status" value="1"/>
</dbReference>
<protein>
    <submittedName>
        <fullName evidence="3">Short chain dehydrogenase</fullName>
    </submittedName>
</protein>
<dbReference type="GO" id="GO:0016491">
    <property type="term" value="F:oxidoreductase activity"/>
    <property type="evidence" value="ECO:0007669"/>
    <property type="project" value="UniProtKB-KW"/>
</dbReference>
<dbReference type="SUPFAM" id="SSF51735">
    <property type="entry name" value="NAD(P)-binding Rossmann-fold domains"/>
    <property type="match status" value="1"/>
</dbReference>
<dbReference type="AlphaFoldDB" id="A0A286R7Y5"/>
<evidence type="ECO:0000313" key="4">
    <source>
        <dbReference type="Proteomes" id="UP000215137"/>
    </source>
</evidence>
<dbReference type="InterPro" id="IPR002347">
    <property type="entry name" value="SDR_fam"/>
</dbReference>
<sequence length="263" mass="28495">MDLGLNNKVAIIMGGTSGVGLKTAEMFLAEGAKVAICGRDETRKNTAEKYLNDLASADSIFAETCDVTNKEDVQRFVKGVAEKFSGIDILVNAAGQSVMGHFFDVTDDQWEQQIQLKYFAIIHAVKAVHPYLVKRGGGRIVNINATLAKEPERHMIATAATRAGLLNLSKTLSQELASDNILVNSVSLGLIRTDQWERRRKKNAPDMDPESYYADLAKKRNIPLGRVGEAEEVASVILFLASKHASYVAGSTIETAGALGKAL</sequence>
<dbReference type="FunFam" id="3.40.50.720:FF:000084">
    <property type="entry name" value="Short-chain dehydrogenase reductase"/>
    <property type="match status" value="1"/>
</dbReference>
<dbReference type="PRINTS" id="PR00081">
    <property type="entry name" value="GDHRDH"/>
</dbReference>
<dbReference type="PRINTS" id="PR00080">
    <property type="entry name" value="SDRFAMILY"/>
</dbReference>
<comment type="similarity">
    <text evidence="1">Belongs to the short-chain dehydrogenases/reductases (SDR) family.</text>
</comment>
<accession>A0A286R7Y5</accession>
<dbReference type="Proteomes" id="UP000215137">
    <property type="component" value="Chromosome"/>
</dbReference>
<proteinExistence type="inferred from homology"/>
<dbReference type="Pfam" id="PF13561">
    <property type="entry name" value="adh_short_C2"/>
    <property type="match status" value="1"/>
</dbReference>